<name>A0A6A4F1S5_9STRA</name>
<accession>A0A6A4F1S5</accession>
<comment type="caution">
    <text evidence="1">The sequence shown here is derived from an EMBL/GenBank/DDBJ whole genome shotgun (WGS) entry which is preliminary data.</text>
</comment>
<organism evidence="1 2">
    <name type="scientific">Phytophthora rubi</name>
    <dbReference type="NCBI Taxonomy" id="129364"/>
    <lineage>
        <taxon>Eukaryota</taxon>
        <taxon>Sar</taxon>
        <taxon>Stramenopiles</taxon>
        <taxon>Oomycota</taxon>
        <taxon>Peronosporomycetes</taxon>
        <taxon>Peronosporales</taxon>
        <taxon>Peronosporaceae</taxon>
        <taxon>Phytophthora</taxon>
    </lineage>
</organism>
<dbReference type="EMBL" id="QXFT01000695">
    <property type="protein sequence ID" value="KAE9337709.1"/>
    <property type="molecule type" value="Genomic_DNA"/>
</dbReference>
<evidence type="ECO:0000313" key="1">
    <source>
        <dbReference type="EMBL" id="KAE9337709.1"/>
    </source>
</evidence>
<reference evidence="1 2" key="1">
    <citation type="submission" date="2018-08" db="EMBL/GenBank/DDBJ databases">
        <title>Genomic investigation of the strawberry pathogen Phytophthora fragariae indicates pathogenicity is determined by transcriptional variation in three key races.</title>
        <authorList>
            <person name="Adams T.M."/>
            <person name="Armitage A.D."/>
            <person name="Sobczyk M.K."/>
            <person name="Bates H.J."/>
            <person name="Dunwell J.M."/>
            <person name="Nellist C.F."/>
            <person name="Harrison R.J."/>
        </authorList>
    </citation>
    <scope>NUCLEOTIDE SEQUENCE [LARGE SCALE GENOMIC DNA]</scope>
    <source>
        <strain evidence="1 2">SCRP333</strain>
    </source>
</reference>
<proteinExistence type="predicted"/>
<evidence type="ECO:0000313" key="2">
    <source>
        <dbReference type="Proteomes" id="UP000434957"/>
    </source>
</evidence>
<dbReference type="Gene3D" id="1.25.40.20">
    <property type="entry name" value="Ankyrin repeat-containing domain"/>
    <property type="match status" value="1"/>
</dbReference>
<dbReference type="Proteomes" id="UP000434957">
    <property type="component" value="Unassembled WGS sequence"/>
</dbReference>
<sequence>MLVVTKVVDPQLAVKLIDFVCSLAADFWARDSCGRHVIMNACYEGVHPSVLLRLVKWARRCSPNVALPMSQQDADGLDAVELAIHSGHGELASCLLEQQDPATHSRLLCVHYPLKVLELAIESMDEQCARDVLANKRVMNHLRPGKAERLNLIARWTQRQTPSKRLYNIFTCVGAAVRCEMPSIVQSIFKINPDETRRAVWYAVYKLQVRASVTPAHEVQRMARSYLLNKLWSQISAIVLLRHHELLARHEHTCSLYERIRRWRLYERRDWDAIASHPWTTVPSDVFSRILSFLLPSESEEARSTASMVEF</sequence>
<gene>
    <name evidence="1" type="ORF">PR003_g11870</name>
</gene>
<dbReference type="SUPFAM" id="SSF48403">
    <property type="entry name" value="Ankyrin repeat"/>
    <property type="match status" value="1"/>
</dbReference>
<dbReference type="InterPro" id="IPR036770">
    <property type="entry name" value="Ankyrin_rpt-contain_sf"/>
</dbReference>
<dbReference type="AlphaFoldDB" id="A0A6A4F1S5"/>
<protein>
    <submittedName>
        <fullName evidence="1">Uncharacterized protein</fullName>
    </submittedName>
</protein>
<keyword evidence="2" id="KW-1185">Reference proteome</keyword>